<organism evidence="2 3">
    <name type="scientific">endosymbiont of Lamellibrachia luymesi</name>
    <dbReference type="NCBI Taxonomy" id="2200907"/>
    <lineage>
        <taxon>Bacteria</taxon>
        <taxon>Pseudomonadati</taxon>
        <taxon>Pseudomonadota</taxon>
        <taxon>Gammaproteobacteria</taxon>
        <taxon>sulfur-oxidizing symbionts</taxon>
    </lineage>
</organism>
<keyword evidence="1" id="KW-0812">Transmembrane</keyword>
<sequence length="132" mass="15046">MLEGLFRGSLGVLAYTIWRARRSKAIDDWYVMCHWQICAARSRIFIYMLLLGLIVSLLGWVGYTYFGMMEVAVYALVGGIAGLPVMVTVLVLILMESDALHQAMLHKLPDRLVEKYPLPENIKVVEEVVYDH</sequence>
<name>A0A370DA39_9GAMM</name>
<keyword evidence="1" id="KW-1133">Transmembrane helix</keyword>
<comment type="caution">
    <text evidence="2">The sequence shown here is derived from an EMBL/GenBank/DDBJ whole genome shotgun (WGS) entry which is preliminary data.</text>
</comment>
<protein>
    <submittedName>
        <fullName evidence="2">Uncharacterized protein</fullName>
    </submittedName>
</protein>
<reference evidence="2 3" key="1">
    <citation type="journal article" date="2018" name="ISME J.">
        <title>Endosymbiont genomes yield clues of tubeworm success.</title>
        <authorList>
            <person name="Li Y."/>
            <person name="Liles M.R."/>
            <person name="Halanych K.M."/>
        </authorList>
    </citation>
    <scope>NUCLEOTIDE SEQUENCE [LARGE SCALE GENOMIC DNA]</scope>
    <source>
        <strain evidence="2">A1422</strain>
    </source>
</reference>
<proteinExistence type="predicted"/>
<gene>
    <name evidence="2" type="ORF">DIZ79_18380</name>
</gene>
<evidence type="ECO:0000313" key="2">
    <source>
        <dbReference type="EMBL" id="RDH81775.1"/>
    </source>
</evidence>
<dbReference type="EMBL" id="QFXD01000326">
    <property type="protein sequence ID" value="RDH81775.1"/>
    <property type="molecule type" value="Genomic_DNA"/>
</dbReference>
<evidence type="ECO:0000256" key="1">
    <source>
        <dbReference type="SAM" id="Phobius"/>
    </source>
</evidence>
<evidence type="ECO:0000313" key="3">
    <source>
        <dbReference type="Proteomes" id="UP000255508"/>
    </source>
</evidence>
<dbReference type="AlphaFoldDB" id="A0A370DA39"/>
<dbReference type="Proteomes" id="UP000255508">
    <property type="component" value="Unassembled WGS sequence"/>
</dbReference>
<keyword evidence="1" id="KW-0472">Membrane</keyword>
<feature type="transmembrane region" description="Helical" evidence="1">
    <location>
        <begin position="44"/>
        <end position="66"/>
    </location>
</feature>
<accession>A0A370DA39</accession>
<feature type="transmembrane region" description="Helical" evidence="1">
    <location>
        <begin position="72"/>
        <end position="95"/>
    </location>
</feature>